<protein>
    <recommendedName>
        <fullName evidence="3">Mediator of RNA polymerase II transcription subunit 23</fullName>
    </recommendedName>
    <alternativeName>
        <fullName evidence="7">Mediator complex subunit 23</fullName>
    </alternativeName>
</protein>
<keyword evidence="5" id="KW-0804">Transcription</keyword>
<evidence type="ECO:0000256" key="1">
    <source>
        <dbReference type="ARBA" id="ARBA00004123"/>
    </source>
</evidence>
<dbReference type="EMBL" id="UYRS01000291">
    <property type="protein sequence ID" value="VDK22780.1"/>
    <property type="molecule type" value="Genomic_DNA"/>
</dbReference>
<organism evidence="10">
    <name type="scientific">Taenia asiatica</name>
    <name type="common">Asian tapeworm</name>
    <dbReference type="NCBI Taxonomy" id="60517"/>
    <lineage>
        <taxon>Eukaryota</taxon>
        <taxon>Metazoa</taxon>
        <taxon>Spiralia</taxon>
        <taxon>Lophotrochozoa</taxon>
        <taxon>Platyhelminthes</taxon>
        <taxon>Cestoda</taxon>
        <taxon>Eucestoda</taxon>
        <taxon>Cyclophyllidea</taxon>
        <taxon>Taeniidae</taxon>
        <taxon>Taenia</taxon>
    </lineage>
</organism>
<dbReference type="PANTHER" id="PTHR12691:SF10">
    <property type="entry name" value="MEDIATOR OF RNA POLYMERASE II TRANSCRIPTION SUBUNIT 23"/>
    <property type="match status" value="1"/>
</dbReference>
<dbReference type="Pfam" id="PF11573">
    <property type="entry name" value="Med23"/>
    <property type="match status" value="1"/>
</dbReference>
<dbReference type="GO" id="GO:0005667">
    <property type="term" value="C:transcription regulator complex"/>
    <property type="evidence" value="ECO:0007669"/>
    <property type="project" value="TreeGrafter"/>
</dbReference>
<dbReference type="AlphaFoldDB" id="A0A0R3VV67"/>
<keyword evidence="4" id="KW-0805">Transcription regulation</keyword>
<dbReference type="Proteomes" id="UP000282613">
    <property type="component" value="Unassembled WGS sequence"/>
</dbReference>
<reference evidence="8 9" key="2">
    <citation type="submission" date="2018-11" db="EMBL/GenBank/DDBJ databases">
        <authorList>
            <consortium name="Pathogen Informatics"/>
        </authorList>
    </citation>
    <scope>NUCLEOTIDE SEQUENCE [LARGE SCALE GENOMIC DNA]</scope>
</reference>
<dbReference type="GO" id="GO:0016592">
    <property type="term" value="C:mediator complex"/>
    <property type="evidence" value="ECO:0007669"/>
    <property type="project" value="TreeGrafter"/>
</dbReference>
<sequence>MSLCFLLLRGKFHHFSNGAATASEAVGGGAQSTAIPGGGQLQQLTWRNPTQVDEVACQLILRCILSVHQALAERANAHRECAQAFMSSEQKVCGLLSPPAWMTLNILHEAAMQAGDCNAVPTDADFANCLRMAYGSDAEIRLASTLHCTAEVAFPELESHLARLLHPVVKVMTRHGLHGVPSAWRDWRSEENVNPQAAGIYAVAVELMVLHPPSNTSRVPQAAGCLMECLRKRSGSGDFHKWLNVTGALVSVLPLVFRHNILCLTCTLIHDPCFNDPEQWPSILLTLKTGTELSPHPPAQLLKMFRRRRALTDQPVRLTIFKEQKEAEEAALRVYQQDGEEANWEMLGRPHTSSVRFFETILPPQLPQGDALPNHLFKAAVWHAIWSHANLNDNPTLLRIFDESVLKYVNNEAKLLMAFSMITPPMKALSNDKSTIVDLTVSLYKAVQQVDEALAAKGVPLYHVNTIADLLYHIKYTYVGKAVQDEVQGLLSKMRPHLQTCLKFVFSTPTTTACKRANNPTDTVYPIFEDREYRAAARPPIGISDEFF</sequence>
<keyword evidence="9" id="KW-1185">Reference proteome</keyword>
<keyword evidence="6" id="KW-0539">Nucleus</keyword>
<evidence type="ECO:0000256" key="6">
    <source>
        <dbReference type="ARBA" id="ARBA00023242"/>
    </source>
</evidence>
<evidence type="ECO:0000256" key="5">
    <source>
        <dbReference type="ARBA" id="ARBA00023163"/>
    </source>
</evidence>
<evidence type="ECO:0000256" key="7">
    <source>
        <dbReference type="ARBA" id="ARBA00031961"/>
    </source>
</evidence>
<comment type="subcellular location">
    <subcellularLocation>
        <location evidence="1">Nucleus</location>
    </subcellularLocation>
</comment>
<accession>A0A0R3VV67</accession>
<proteinExistence type="inferred from homology"/>
<reference evidence="10" key="1">
    <citation type="submission" date="2017-02" db="UniProtKB">
        <authorList>
            <consortium name="WormBaseParasite"/>
        </authorList>
    </citation>
    <scope>IDENTIFICATION</scope>
</reference>
<dbReference type="OrthoDB" id="9982951at2759"/>
<dbReference type="GO" id="GO:0006357">
    <property type="term" value="P:regulation of transcription by RNA polymerase II"/>
    <property type="evidence" value="ECO:0007669"/>
    <property type="project" value="TreeGrafter"/>
</dbReference>
<dbReference type="WBParaSite" id="TASK_0000126401-mRNA-1">
    <property type="protein sequence ID" value="TASK_0000126401-mRNA-1"/>
    <property type="gene ID" value="TASK_0000126401"/>
</dbReference>
<evidence type="ECO:0000256" key="4">
    <source>
        <dbReference type="ARBA" id="ARBA00023015"/>
    </source>
</evidence>
<dbReference type="PANTHER" id="PTHR12691">
    <property type="entry name" value="MEDIATOR OF RNA POLYMERASE II TRANSCRIPTION SUBUNIT 23"/>
    <property type="match status" value="1"/>
</dbReference>
<dbReference type="GO" id="GO:0010628">
    <property type="term" value="P:positive regulation of gene expression"/>
    <property type="evidence" value="ECO:0007669"/>
    <property type="project" value="TreeGrafter"/>
</dbReference>
<evidence type="ECO:0000313" key="9">
    <source>
        <dbReference type="Proteomes" id="UP000282613"/>
    </source>
</evidence>
<dbReference type="STRING" id="60517.A0A0R3VV67"/>
<name>A0A0R3VV67_TAEAS</name>
<dbReference type="InterPro" id="IPR021629">
    <property type="entry name" value="Mediator_Med23"/>
</dbReference>
<comment type="similarity">
    <text evidence="2">Belongs to the Mediator complex subunit 23 family.</text>
</comment>
<evidence type="ECO:0000313" key="10">
    <source>
        <dbReference type="WBParaSite" id="TASK_0000126401-mRNA-1"/>
    </source>
</evidence>
<evidence type="ECO:0000256" key="3">
    <source>
        <dbReference type="ARBA" id="ARBA00019696"/>
    </source>
</evidence>
<evidence type="ECO:0000256" key="2">
    <source>
        <dbReference type="ARBA" id="ARBA00010222"/>
    </source>
</evidence>
<gene>
    <name evidence="8" type="ORF">TASK_LOCUS1265</name>
</gene>
<evidence type="ECO:0000313" key="8">
    <source>
        <dbReference type="EMBL" id="VDK22780.1"/>
    </source>
</evidence>